<reference evidence="1" key="1">
    <citation type="journal article" date="2021" name="Environ. Microbiol.">
        <title>Gene family expansions and transcriptome signatures uncover fungal adaptations to wood decay.</title>
        <authorList>
            <person name="Hage H."/>
            <person name="Miyauchi S."/>
            <person name="Viragh M."/>
            <person name="Drula E."/>
            <person name="Min B."/>
            <person name="Chaduli D."/>
            <person name="Navarro D."/>
            <person name="Favel A."/>
            <person name="Norest M."/>
            <person name="Lesage-Meessen L."/>
            <person name="Balint B."/>
            <person name="Merenyi Z."/>
            <person name="de Eugenio L."/>
            <person name="Morin E."/>
            <person name="Martinez A.T."/>
            <person name="Baldrian P."/>
            <person name="Stursova M."/>
            <person name="Martinez M.J."/>
            <person name="Novotny C."/>
            <person name="Magnuson J.K."/>
            <person name="Spatafora J.W."/>
            <person name="Maurice S."/>
            <person name="Pangilinan J."/>
            <person name="Andreopoulos W."/>
            <person name="LaButti K."/>
            <person name="Hundley H."/>
            <person name="Na H."/>
            <person name="Kuo A."/>
            <person name="Barry K."/>
            <person name="Lipzen A."/>
            <person name="Henrissat B."/>
            <person name="Riley R."/>
            <person name="Ahrendt S."/>
            <person name="Nagy L.G."/>
            <person name="Grigoriev I.V."/>
            <person name="Martin F."/>
            <person name="Rosso M.N."/>
        </authorList>
    </citation>
    <scope>NUCLEOTIDE SEQUENCE</scope>
    <source>
        <strain evidence="1">CBS 384.51</strain>
    </source>
</reference>
<gene>
    <name evidence="1" type="ORF">BDY19DRAFT_970897</name>
</gene>
<evidence type="ECO:0000313" key="1">
    <source>
        <dbReference type="EMBL" id="KAI0084549.1"/>
    </source>
</evidence>
<evidence type="ECO:0000313" key="2">
    <source>
        <dbReference type="Proteomes" id="UP001055072"/>
    </source>
</evidence>
<dbReference type="Proteomes" id="UP001055072">
    <property type="component" value="Unassembled WGS sequence"/>
</dbReference>
<sequence length="1117" mass="124060">MSSADTVYPSLDSTHHHESHTSSTNSNHPQRGLSAGAQSRSPSASAESLSQPPPMNVPISYYGADQPVLPADDASQYQQWLQNYYTHAQHQAQYTHPTEISAADMSHLYDVGSSSILPQEHPQSMPNRYNFVQSTQQNTDHVAYNSPYPSSQPPQVQPRITRPIPRSNNMNRSGFNMGYQQAQSHSQYPIHSQGPIATASVSYFTPTGVADRSQDPSYEFSFQPPATEQITHTSNDNYTPNSESNPPPASNPSPSSWAGTDESTSYPTYSAAPNPSSSSDTRRAVPGRRKSNKRPRQDRSEEPASGSEEEDGPQSAVPPLRGPDANPQRLPGACTHCKKLKMRCEFPKGENTCRRCRTSGHPCIVEGRKPRNTPNKREYLLAQIRQKDAIIESLLKQLHNPYLATPLSIASYRMATSPSDQNKQNILIWLDRLQDSVRTAGGSGGTNAFNLDSRNRAAADGEEESDSEAEEVGEPTERGSVGTVKIEEEEKKMQLLPDTAVPLGLIADLSLNNTKKTSAKGDDDNDDDNVGVANETYFVPGPAYDLGMRANLIEQHSPPDILVHGLVTPEDVDKLFEIFFARLNVHVSVLDPVLHTPSTTFARCPFLFTVVCAVASRYYEQKSEIYPIAMHFAKHAAANALITGWKSVELAQAYIILSIYGVPARRWEEDRGWLYTGLAIRIATDLNLHHMPTVKPTSERHEREIMNRIRVWLNCYNLDKSTATQFGKPSTIKEDFIVRKSDEWYRTSPYNHPYDSGLCAYTSQLRIMARFHEEVYSDPDSPNGLNERLDFKEVTLRHDEQLTRYYNDWKHRLEGESDMHNPSLAFRSKLLPFFTNYSRLVMYSFGFQQAFRRGMQGEDCVIVDKCFQAAKAVILAMVDGLAPTGFMRYSPDSHFIFGTFASAFLLKLLKPEFSNMISKEQEEDIFQLIGRLIQTLNSPEIAIDDRHTPKLHARFLAGLLSKHRRDVATTGRLHAQPPPSQAVSDISTSAGVGGSQQVFSFASGSGAGSSHSSTTQGTNMEQNLAPEPVYEVEAAYTTDAGPMEMLDFSPSPGSADDEMLGALLALKNPSYWQNMMMPGFSWAEPRTTTAPAPNGYTQDYSAMYNGFETSQTPGLTA</sequence>
<organism evidence="1 2">
    <name type="scientific">Irpex rosettiformis</name>
    <dbReference type="NCBI Taxonomy" id="378272"/>
    <lineage>
        <taxon>Eukaryota</taxon>
        <taxon>Fungi</taxon>
        <taxon>Dikarya</taxon>
        <taxon>Basidiomycota</taxon>
        <taxon>Agaricomycotina</taxon>
        <taxon>Agaricomycetes</taxon>
        <taxon>Polyporales</taxon>
        <taxon>Irpicaceae</taxon>
        <taxon>Irpex</taxon>
    </lineage>
</organism>
<dbReference type="EMBL" id="MU274941">
    <property type="protein sequence ID" value="KAI0084549.1"/>
    <property type="molecule type" value="Genomic_DNA"/>
</dbReference>
<accession>A0ACB8TRU6</accession>
<name>A0ACB8TRU6_9APHY</name>
<protein>
    <submittedName>
        <fullName evidence="1">Uncharacterized protein</fullName>
    </submittedName>
</protein>
<proteinExistence type="predicted"/>
<keyword evidence="2" id="KW-1185">Reference proteome</keyword>
<comment type="caution">
    <text evidence="1">The sequence shown here is derived from an EMBL/GenBank/DDBJ whole genome shotgun (WGS) entry which is preliminary data.</text>
</comment>